<comment type="similarity">
    <text evidence="3 4">Belongs to the RlpA family.</text>
</comment>
<dbReference type="EMBL" id="JAFMPP010000007">
    <property type="protein sequence ID" value="MBO0662821.1"/>
    <property type="molecule type" value="Genomic_DNA"/>
</dbReference>
<dbReference type="Pfam" id="PF03330">
    <property type="entry name" value="DPBB_1"/>
    <property type="match status" value="1"/>
</dbReference>
<accession>A0A939FY03</accession>
<dbReference type="NCBIfam" id="TIGR00413">
    <property type="entry name" value="rlpA"/>
    <property type="match status" value="1"/>
</dbReference>
<dbReference type="Gene3D" id="2.40.40.10">
    <property type="entry name" value="RlpA-like domain"/>
    <property type="match status" value="1"/>
</dbReference>
<dbReference type="GO" id="GO:0000270">
    <property type="term" value="P:peptidoglycan metabolic process"/>
    <property type="evidence" value="ECO:0007669"/>
    <property type="project" value="UniProtKB-UniRule"/>
</dbReference>
<evidence type="ECO:0000313" key="6">
    <source>
        <dbReference type="EMBL" id="MBO0662821.1"/>
    </source>
</evidence>
<sequence length="358" mass="37141">MFAGCSGSGSGSGSPLEQLAELSTTVKFDSKSYGVPASPRVTNLRSVRKGGGRVQIGKPYKVKGKWYYPKEQPGYVKLGKASWYGPNFHGRLTANGEVYDMHGLSAAHKTFPLPSYAMVTNLKNGNTLMVRVNDRGPYADGRVIDLSSEAADLLGFKSAGTADVKVEYVGRAPLEGDDTKMLMASFKPGEGGSSLTPDTVMMAAVQSRPATTAGAGAGIAVANAYGEDLPGVQTPGLPVPTARPASADQNFGTSLFRSSFAEETAGNGAASALTNLAASAPGRAIAAIAPGETIEVGTVDAAMLERVKAVAFGQGALSVETAADAYAAKIAVRPDADTDRLLKRLWEIGAEDAFVLRN</sequence>
<dbReference type="RefSeq" id="WP_207257618.1">
    <property type="nucleotide sequence ID" value="NZ_JAFMPP010000007.1"/>
</dbReference>
<proteinExistence type="inferred from homology"/>
<dbReference type="HAMAP" id="MF_02071">
    <property type="entry name" value="RlpA"/>
    <property type="match status" value="1"/>
</dbReference>
<evidence type="ECO:0000259" key="5">
    <source>
        <dbReference type="Pfam" id="PF03330"/>
    </source>
</evidence>
<dbReference type="PANTHER" id="PTHR34183">
    <property type="entry name" value="ENDOLYTIC PEPTIDOGLYCAN TRANSGLYCOSYLASE RLPA"/>
    <property type="match status" value="1"/>
</dbReference>
<dbReference type="CDD" id="cd22268">
    <property type="entry name" value="DPBB_RlpA-like"/>
    <property type="match status" value="1"/>
</dbReference>
<dbReference type="PANTHER" id="PTHR34183:SF1">
    <property type="entry name" value="ENDOLYTIC PEPTIDOGLYCAN TRANSGLYCOSYLASE RLPA"/>
    <property type="match status" value="1"/>
</dbReference>
<gene>
    <name evidence="3" type="primary">rlpA</name>
    <name evidence="6" type="ORF">J1C48_09550</name>
</gene>
<dbReference type="InterPro" id="IPR012997">
    <property type="entry name" value="RplA"/>
</dbReference>
<dbReference type="InterPro" id="IPR009009">
    <property type="entry name" value="RlpA-like_DPBB"/>
</dbReference>
<dbReference type="GO" id="GO:0009279">
    <property type="term" value="C:cell outer membrane"/>
    <property type="evidence" value="ECO:0007669"/>
    <property type="project" value="TreeGrafter"/>
</dbReference>
<feature type="domain" description="RlpA-like protein double-psi beta-barrel" evidence="5">
    <location>
        <begin position="79"/>
        <end position="166"/>
    </location>
</feature>
<evidence type="ECO:0000313" key="7">
    <source>
        <dbReference type="Proteomes" id="UP000664122"/>
    </source>
</evidence>
<evidence type="ECO:0000256" key="4">
    <source>
        <dbReference type="RuleBase" id="RU003495"/>
    </source>
</evidence>
<dbReference type="InterPro" id="IPR036908">
    <property type="entry name" value="RlpA-like_sf"/>
</dbReference>
<dbReference type="InterPro" id="IPR034718">
    <property type="entry name" value="RlpA"/>
</dbReference>
<dbReference type="SUPFAM" id="SSF50685">
    <property type="entry name" value="Barwin-like endoglucanases"/>
    <property type="match status" value="1"/>
</dbReference>
<evidence type="ECO:0000256" key="3">
    <source>
        <dbReference type="HAMAP-Rule" id="MF_02071"/>
    </source>
</evidence>
<comment type="caution">
    <text evidence="6">The sequence shown here is derived from an EMBL/GenBank/DDBJ whole genome shotgun (WGS) entry which is preliminary data.</text>
</comment>
<dbReference type="EC" id="4.2.2.-" evidence="3"/>
<keyword evidence="1 3" id="KW-0456">Lyase</keyword>
<comment type="function">
    <text evidence="3">Lytic transglycosylase with a strong preference for naked glycan strands that lack stem peptides.</text>
</comment>
<dbReference type="Proteomes" id="UP000664122">
    <property type="component" value="Unassembled WGS sequence"/>
</dbReference>
<reference evidence="6" key="1">
    <citation type="submission" date="2021-03" db="EMBL/GenBank/DDBJ databases">
        <title>Whole genome sequence of Jiella sp. CQZ9-1.</title>
        <authorList>
            <person name="Tuo L."/>
        </authorList>
    </citation>
    <scope>NUCLEOTIDE SEQUENCE</scope>
    <source>
        <strain evidence="6">CQZ9-1</strain>
    </source>
</reference>
<evidence type="ECO:0000256" key="1">
    <source>
        <dbReference type="ARBA" id="ARBA00023239"/>
    </source>
</evidence>
<organism evidence="6 7">
    <name type="scientific">Jiella flava</name>
    <dbReference type="NCBI Taxonomy" id="2816857"/>
    <lineage>
        <taxon>Bacteria</taxon>
        <taxon>Pseudomonadati</taxon>
        <taxon>Pseudomonadota</taxon>
        <taxon>Alphaproteobacteria</taxon>
        <taxon>Hyphomicrobiales</taxon>
        <taxon>Aurantimonadaceae</taxon>
        <taxon>Jiella</taxon>
    </lineage>
</organism>
<keyword evidence="2 3" id="KW-0961">Cell wall biogenesis/degradation</keyword>
<keyword evidence="7" id="KW-1185">Reference proteome</keyword>
<dbReference type="GO" id="GO:0008932">
    <property type="term" value="F:lytic endotransglycosylase activity"/>
    <property type="evidence" value="ECO:0007669"/>
    <property type="project" value="UniProtKB-UniRule"/>
</dbReference>
<dbReference type="GO" id="GO:0071555">
    <property type="term" value="P:cell wall organization"/>
    <property type="evidence" value="ECO:0007669"/>
    <property type="project" value="UniProtKB-KW"/>
</dbReference>
<protein>
    <recommendedName>
        <fullName evidence="3">Endolytic peptidoglycan transglycosylase RlpA</fullName>
        <ecNumber evidence="3">4.2.2.-</ecNumber>
    </recommendedName>
</protein>
<dbReference type="AlphaFoldDB" id="A0A939FY03"/>
<evidence type="ECO:0000256" key="2">
    <source>
        <dbReference type="ARBA" id="ARBA00023316"/>
    </source>
</evidence>
<name>A0A939FY03_9HYPH</name>